<keyword evidence="2" id="KW-0732">Signal</keyword>
<feature type="chain" id="PRO_5040238619" description="Secreted protein" evidence="2">
    <location>
        <begin position="20"/>
        <end position="109"/>
    </location>
</feature>
<sequence length="109" mass="12735">MGSVVLWLAARCLSRSVLTRPPPGGKSSPHRQHVSALFTSPPDHVVQPRVIKLTIEARSEEEEEGDRDEEEGDRDKEKTETKRRKTEMKMRETEMKRRGDRDEEERRPR</sequence>
<evidence type="ECO:0008006" key="5">
    <source>
        <dbReference type="Google" id="ProtNLM"/>
    </source>
</evidence>
<reference evidence="3" key="1">
    <citation type="submission" date="2022-07" db="EMBL/GenBank/DDBJ databases">
        <title>Chromosome-level genome of Muraenolepis orangiensis.</title>
        <authorList>
            <person name="Kim J."/>
        </authorList>
    </citation>
    <scope>NUCLEOTIDE SEQUENCE</scope>
    <source>
        <strain evidence="3">KU_S4_2022</strain>
        <tissue evidence="3">Muscle</tissue>
    </source>
</reference>
<gene>
    <name evidence="3" type="ORF">NHX12_025039</name>
</gene>
<dbReference type="Proteomes" id="UP001148018">
    <property type="component" value="Unassembled WGS sequence"/>
</dbReference>
<comment type="caution">
    <text evidence="3">The sequence shown here is derived from an EMBL/GenBank/DDBJ whole genome shotgun (WGS) entry which is preliminary data.</text>
</comment>
<feature type="region of interest" description="Disordered" evidence="1">
    <location>
        <begin position="16"/>
        <end position="109"/>
    </location>
</feature>
<evidence type="ECO:0000256" key="2">
    <source>
        <dbReference type="SAM" id="SignalP"/>
    </source>
</evidence>
<evidence type="ECO:0000256" key="1">
    <source>
        <dbReference type="SAM" id="MobiDB-lite"/>
    </source>
</evidence>
<name>A0A9Q0EKJ7_9TELE</name>
<evidence type="ECO:0000313" key="3">
    <source>
        <dbReference type="EMBL" id="KAJ3607988.1"/>
    </source>
</evidence>
<feature type="compositionally biased region" description="Basic and acidic residues" evidence="1">
    <location>
        <begin position="87"/>
        <end position="109"/>
    </location>
</feature>
<dbReference type="EMBL" id="JANIIK010000040">
    <property type="protein sequence ID" value="KAJ3607988.1"/>
    <property type="molecule type" value="Genomic_DNA"/>
</dbReference>
<dbReference type="AlphaFoldDB" id="A0A9Q0EKJ7"/>
<protein>
    <recommendedName>
        <fullName evidence="5">Secreted protein</fullName>
    </recommendedName>
</protein>
<accession>A0A9Q0EKJ7</accession>
<feature type="compositionally biased region" description="Acidic residues" evidence="1">
    <location>
        <begin position="59"/>
        <end position="72"/>
    </location>
</feature>
<keyword evidence="4" id="KW-1185">Reference proteome</keyword>
<evidence type="ECO:0000313" key="4">
    <source>
        <dbReference type="Proteomes" id="UP001148018"/>
    </source>
</evidence>
<proteinExistence type="predicted"/>
<organism evidence="3 4">
    <name type="scientific">Muraenolepis orangiensis</name>
    <name type="common">Patagonian moray cod</name>
    <dbReference type="NCBI Taxonomy" id="630683"/>
    <lineage>
        <taxon>Eukaryota</taxon>
        <taxon>Metazoa</taxon>
        <taxon>Chordata</taxon>
        <taxon>Craniata</taxon>
        <taxon>Vertebrata</taxon>
        <taxon>Euteleostomi</taxon>
        <taxon>Actinopterygii</taxon>
        <taxon>Neopterygii</taxon>
        <taxon>Teleostei</taxon>
        <taxon>Neoteleostei</taxon>
        <taxon>Acanthomorphata</taxon>
        <taxon>Zeiogadaria</taxon>
        <taxon>Gadariae</taxon>
        <taxon>Gadiformes</taxon>
        <taxon>Muraenolepidoidei</taxon>
        <taxon>Muraenolepididae</taxon>
        <taxon>Muraenolepis</taxon>
    </lineage>
</organism>
<feature type="signal peptide" evidence="2">
    <location>
        <begin position="1"/>
        <end position="19"/>
    </location>
</feature>